<dbReference type="VEuPathDB" id="FungiDB:Z517_03649"/>
<dbReference type="InterPro" id="IPR007219">
    <property type="entry name" value="XnlR_reg_dom"/>
</dbReference>
<dbReference type="GO" id="GO:0003677">
    <property type="term" value="F:DNA binding"/>
    <property type="evidence" value="ECO:0007669"/>
    <property type="project" value="UniProtKB-KW"/>
</dbReference>
<dbReference type="CDD" id="cd12148">
    <property type="entry name" value="fungal_TF_MHR"/>
    <property type="match status" value="1"/>
</dbReference>
<evidence type="ECO:0000256" key="5">
    <source>
        <dbReference type="ARBA" id="ARBA00023242"/>
    </source>
</evidence>
<dbReference type="GO" id="GO:0008270">
    <property type="term" value="F:zinc ion binding"/>
    <property type="evidence" value="ECO:0007669"/>
    <property type="project" value="InterPro"/>
</dbReference>
<dbReference type="EMBL" id="KN846970">
    <property type="protein sequence ID" value="KIW84399.1"/>
    <property type="molecule type" value="Genomic_DNA"/>
</dbReference>
<dbReference type="Pfam" id="PF04082">
    <property type="entry name" value="Fungal_trans"/>
    <property type="match status" value="1"/>
</dbReference>
<dbReference type="GO" id="GO:0006351">
    <property type="term" value="P:DNA-templated transcription"/>
    <property type="evidence" value="ECO:0007669"/>
    <property type="project" value="InterPro"/>
</dbReference>
<dbReference type="AlphaFoldDB" id="A0A0D2HIY3"/>
<dbReference type="GeneID" id="25303139"/>
<keyword evidence="5" id="KW-0539">Nucleus</keyword>
<organism evidence="8 9">
    <name type="scientific">Fonsecaea pedrosoi CBS 271.37</name>
    <dbReference type="NCBI Taxonomy" id="1442368"/>
    <lineage>
        <taxon>Eukaryota</taxon>
        <taxon>Fungi</taxon>
        <taxon>Dikarya</taxon>
        <taxon>Ascomycota</taxon>
        <taxon>Pezizomycotina</taxon>
        <taxon>Eurotiomycetes</taxon>
        <taxon>Chaetothyriomycetidae</taxon>
        <taxon>Chaetothyriales</taxon>
        <taxon>Herpotrichiellaceae</taxon>
        <taxon>Fonsecaea</taxon>
    </lineage>
</organism>
<evidence type="ECO:0000256" key="1">
    <source>
        <dbReference type="ARBA" id="ARBA00022833"/>
    </source>
</evidence>
<dbReference type="Proteomes" id="UP000053029">
    <property type="component" value="Unassembled WGS sequence"/>
</dbReference>
<keyword evidence="4" id="KW-0804">Transcription</keyword>
<accession>A0A0D2HIY3</accession>
<keyword evidence="2" id="KW-0805">Transcription regulation</keyword>
<evidence type="ECO:0000256" key="6">
    <source>
        <dbReference type="SAM" id="MobiDB-lite"/>
    </source>
</evidence>
<gene>
    <name evidence="8" type="ORF">Z517_03649</name>
</gene>
<protein>
    <recommendedName>
        <fullName evidence="7">Xylanolytic transcriptional activator regulatory domain-containing protein</fullName>
    </recommendedName>
</protein>
<evidence type="ECO:0000256" key="2">
    <source>
        <dbReference type="ARBA" id="ARBA00023015"/>
    </source>
</evidence>
<dbReference type="PANTHER" id="PTHR47171:SF3">
    <property type="entry name" value="FARA-RELATED"/>
    <property type="match status" value="1"/>
</dbReference>
<keyword evidence="3" id="KW-0238">DNA-binding</keyword>
<evidence type="ECO:0000313" key="8">
    <source>
        <dbReference type="EMBL" id="KIW84399.1"/>
    </source>
</evidence>
<keyword evidence="9" id="KW-1185">Reference proteome</keyword>
<dbReference type="RefSeq" id="XP_013288207.1">
    <property type="nucleotide sequence ID" value="XM_013432753.1"/>
</dbReference>
<evidence type="ECO:0000259" key="7">
    <source>
        <dbReference type="SMART" id="SM00906"/>
    </source>
</evidence>
<feature type="compositionally biased region" description="Basic residues" evidence="6">
    <location>
        <begin position="1"/>
        <end position="11"/>
    </location>
</feature>
<dbReference type="PANTHER" id="PTHR47171">
    <property type="entry name" value="FARA-RELATED"/>
    <property type="match status" value="1"/>
</dbReference>
<feature type="domain" description="Xylanolytic transcriptional activator regulatory" evidence="7">
    <location>
        <begin position="219"/>
        <end position="289"/>
    </location>
</feature>
<feature type="region of interest" description="Disordered" evidence="6">
    <location>
        <begin position="1"/>
        <end position="74"/>
    </location>
</feature>
<evidence type="ECO:0000256" key="4">
    <source>
        <dbReference type="ARBA" id="ARBA00023163"/>
    </source>
</evidence>
<sequence length="587" mass="65922">MHGRRRERSRKLSTQVAPVATPFTSPALSHHHTENYSLSGGDAERLHDPGVQGTADAADAEDRSRPVTGTRPLGYLGEHSLLSNTCVSEPPDSWPAEAAVISETVLRVTQATVLPPTPLMNALSEVYFSHLFPFLPLVDRRDLTSEPQSVLLQQCLCLVGSHFRRAPKSAPPADQFYWKVKTLLAMDYEADRYLTVLKSVCLLACRSPETPTKLSLNSPWHWGGVAIRYALNMGLHREATYKSLPEPGMCRRIWWHLANQDTLQSLCYGRPSSLRMQEVDVNLPTLHDFAEADPDNELFLQRTKLCKILGSVSEAQYGRQQRPVMEQIIHIGESLRDWIESLRPDLRLYDPMERRAYRPFVYQLHIMYFTGVILFYRLVENCLESLRASVVAASAIATLFEEIYYRGDIISLLPINNWYCMVASVPLVHALVKFPDTNARHREDLAKVRLALQDMRANNPSSALILANVDRVQRSVLGDGGNGGVVQSHLPGDASAGRPAFGDNMFCAGLCHRVDKLRLFPFPASLCPSMDLLCVNSAQPHNPVATPPMQLLEAESDMMFNFDLCDVQLDPLWTDFERPVEPYSSQM</sequence>
<dbReference type="SMART" id="SM00906">
    <property type="entry name" value="Fungal_trans"/>
    <property type="match status" value="1"/>
</dbReference>
<evidence type="ECO:0000313" key="9">
    <source>
        <dbReference type="Proteomes" id="UP000053029"/>
    </source>
</evidence>
<name>A0A0D2HIY3_9EURO</name>
<reference evidence="8 9" key="1">
    <citation type="submission" date="2015-01" db="EMBL/GenBank/DDBJ databases">
        <title>The Genome Sequence of Fonsecaea pedrosoi CBS 271.37.</title>
        <authorList>
            <consortium name="The Broad Institute Genomics Platform"/>
            <person name="Cuomo C."/>
            <person name="de Hoog S."/>
            <person name="Gorbushina A."/>
            <person name="Stielow B."/>
            <person name="Teixiera M."/>
            <person name="Abouelleil A."/>
            <person name="Chapman S.B."/>
            <person name="Priest M."/>
            <person name="Young S.K."/>
            <person name="Wortman J."/>
            <person name="Nusbaum C."/>
            <person name="Birren B."/>
        </authorList>
    </citation>
    <scope>NUCLEOTIDE SEQUENCE [LARGE SCALE GENOMIC DNA]</scope>
    <source>
        <strain evidence="8 9">CBS 271.37</strain>
    </source>
</reference>
<evidence type="ECO:0000256" key="3">
    <source>
        <dbReference type="ARBA" id="ARBA00023125"/>
    </source>
</evidence>
<dbReference type="OrthoDB" id="39175at2759"/>
<dbReference type="HOGENOM" id="CLU_007427_1_0_1"/>
<proteinExistence type="predicted"/>
<feature type="compositionally biased region" description="Polar residues" evidence="6">
    <location>
        <begin position="12"/>
        <end position="27"/>
    </location>
</feature>
<dbReference type="InterPro" id="IPR052073">
    <property type="entry name" value="Amide_Lactam_Regulators"/>
</dbReference>
<keyword evidence="1" id="KW-0862">Zinc</keyword>